<evidence type="ECO:0000313" key="3">
    <source>
        <dbReference type="Proteomes" id="UP000243978"/>
    </source>
</evidence>
<accession>A0A2T6BH60</accession>
<dbReference type="Pfam" id="PF02620">
    <property type="entry name" value="YceD"/>
    <property type="match status" value="1"/>
</dbReference>
<sequence>MKGLQKDAHVIKKDSSAMADPTLLRLADLPSRVPTPISHIPNADALAALAEALDISAVRKLRLEGVLKPMGKTDWRLEARLGATVVQPCVVTLEPVTTRIEEPLERNYLADYEPPTEAELEMDGDDISEALPATLDLSEVAAEALALALPPFPRAEGAELGQRDFAPPGAEPLDDDAVKPFAGLAELKAKMERSGGSDA</sequence>
<dbReference type="EMBL" id="QBKS01000001">
    <property type="protein sequence ID" value="PTX55394.1"/>
    <property type="molecule type" value="Genomic_DNA"/>
</dbReference>
<name>A0A2T6BH60_9RHOB</name>
<comment type="caution">
    <text evidence="2">The sequence shown here is derived from an EMBL/GenBank/DDBJ whole genome shotgun (WGS) entry which is preliminary data.</text>
</comment>
<dbReference type="InterPro" id="IPR003772">
    <property type="entry name" value="YceD"/>
</dbReference>
<feature type="region of interest" description="Disordered" evidence="1">
    <location>
        <begin position="158"/>
        <end position="177"/>
    </location>
</feature>
<organism evidence="2 3">
    <name type="scientific">Litoreibacter ponti</name>
    <dbReference type="NCBI Taxonomy" id="1510457"/>
    <lineage>
        <taxon>Bacteria</taxon>
        <taxon>Pseudomonadati</taxon>
        <taxon>Pseudomonadota</taxon>
        <taxon>Alphaproteobacteria</taxon>
        <taxon>Rhodobacterales</taxon>
        <taxon>Roseobacteraceae</taxon>
        <taxon>Litoreibacter</taxon>
    </lineage>
</organism>
<keyword evidence="3" id="KW-1185">Reference proteome</keyword>
<proteinExistence type="predicted"/>
<protein>
    <submittedName>
        <fullName evidence="2">Uncharacterized metal-binding protein YceD (DUF177 family)</fullName>
    </submittedName>
</protein>
<reference evidence="2 3" key="1">
    <citation type="submission" date="2018-04" db="EMBL/GenBank/DDBJ databases">
        <title>Genomic Encyclopedia of Archaeal and Bacterial Type Strains, Phase II (KMG-II): from individual species to whole genera.</title>
        <authorList>
            <person name="Goeker M."/>
        </authorList>
    </citation>
    <scope>NUCLEOTIDE SEQUENCE [LARGE SCALE GENOMIC DNA]</scope>
    <source>
        <strain evidence="2 3">DSM 100977</strain>
    </source>
</reference>
<dbReference type="AlphaFoldDB" id="A0A2T6BH60"/>
<evidence type="ECO:0000313" key="2">
    <source>
        <dbReference type="EMBL" id="PTX55394.1"/>
    </source>
</evidence>
<gene>
    <name evidence="2" type="ORF">C8N43_0028</name>
</gene>
<evidence type="ECO:0000256" key="1">
    <source>
        <dbReference type="SAM" id="MobiDB-lite"/>
    </source>
</evidence>
<dbReference type="Proteomes" id="UP000243978">
    <property type="component" value="Unassembled WGS sequence"/>
</dbReference>